<keyword evidence="1" id="KW-1133">Transmembrane helix</keyword>
<feature type="transmembrane region" description="Helical" evidence="1">
    <location>
        <begin position="197"/>
        <end position="217"/>
    </location>
</feature>
<name>A0ABP8JWW9_9ACTN</name>
<feature type="transmembrane region" description="Helical" evidence="1">
    <location>
        <begin position="170"/>
        <end position="190"/>
    </location>
</feature>
<gene>
    <name evidence="3" type="ORF">GCM10023147_31740</name>
</gene>
<comment type="caution">
    <text evidence="3">The sequence shown here is derived from an EMBL/GenBank/DDBJ whole genome shotgun (WGS) entry which is preliminary data.</text>
</comment>
<organism evidence="3 4">
    <name type="scientific">Tsukamurella soli</name>
    <dbReference type="NCBI Taxonomy" id="644556"/>
    <lineage>
        <taxon>Bacteria</taxon>
        <taxon>Bacillati</taxon>
        <taxon>Actinomycetota</taxon>
        <taxon>Actinomycetes</taxon>
        <taxon>Mycobacteriales</taxon>
        <taxon>Tsukamurellaceae</taxon>
        <taxon>Tsukamurella</taxon>
    </lineage>
</organism>
<feature type="transmembrane region" description="Helical" evidence="1">
    <location>
        <begin position="120"/>
        <end position="141"/>
    </location>
</feature>
<feature type="transmembrane region" description="Helical" evidence="1">
    <location>
        <begin position="62"/>
        <end position="85"/>
    </location>
</feature>
<evidence type="ECO:0000256" key="1">
    <source>
        <dbReference type="SAM" id="Phobius"/>
    </source>
</evidence>
<dbReference type="InterPro" id="IPR029787">
    <property type="entry name" value="Nucleotide_cyclase"/>
</dbReference>
<dbReference type="PANTHER" id="PTHR45138">
    <property type="entry name" value="REGULATORY COMPONENTS OF SENSORY TRANSDUCTION SYSTEM"/>
    <property type="match status" value="1"/>
</dbReference>
<dbReference type="CDD" id="cd01949">
    <property type="entry name" value="GGDEF"/>
    <property type="match status" value="1"/>
</dbReference>
<dbReference type="EMBL" id="BAABFR010000052">
    <property type="protein sequence ID" value="GAA4396911.1"/>
    <property type="molecule type" value="Genomic_DNA"/>
</dbReference>
<dbReference type="InterPro" id="IPR000160">
    <property type="entry name" value="GGDEF_dom"/>
</dbReference>
<dbReference type="InterPro" id="IPR050469">
    <property type="entry name" value="Diguanylate_Cyclase"/>
</dbReference>
<sequence>MRVQSRPTPDSRIDAGGRAAARRRGLGAAWSALADGAEWRQAGRSEFRFAVRAMTEWPVCLVAVRFVSVGACAGLGVAGVVLLWLPTGPHGVVGRSVLVVLLTVSVIVAALWGICPFPGWRGAVAYAVWGDLTILGVALTLSDPRAQLVTVILLSAVGTFVAGFLGWRAMLLHCGYCAAVILGIDAWALCARSASGWSVYLVSGVAVVVDVLMPAMLQFPVEVARRSIVAVTRLSNRDPLTGLLNRRGLRSAATYIVARHRESGGELAVIVVDLDRLKQVNDEYGHIRGDLVLRETGRALAERMDALAAARTGGDEFVLIVHLPDPADLPAVADRCAGCVFGDDQLQVTASVGAAHAPAVTADLDVLQRLADDSMYAAKRAGGGRRVIAAGR</sequence>
<dbReference type="SUPFAM" id="SSF55073">
    <property type="entry name" value="Nucleotide cyclase"/>
    <property type="match status" value="1"/>
</dbReference>
<accession>A0ABP8JWW9</accession>
<keyword evidence="4" id="KW-1185">Reference proteome</keyword>
<dbReference type="SMART" id="SM00267">
    <property type="entry name" value="GGDEF"/>
    <property type="match status" value="1"/>
</dbReference>
<dbReference type="Proteomes" id="UP001500635">
    <property type="component" value="Unassembled WGS sequence"/>
</dbReference>
<evidence type="ECO:0000259" key="2">
    <source>
        <dbReference type="PROSITE" id="PS50887"/>
    </source>
</evidence>
<dbReference type="Pfam" id="PF00990">
    <property type="entry name" value="GGDEF"/>
    <property type="match status" value="1"/>
</dbReference>
<evidence type="ECO:0000313" key="4">
    <source>
        <dbReference type="Proteomes" id="UP001500635"/>
    </source>
</evidence>
<dbReference type="NCBIfam" id="TIGR00254">
    <property type="entry name" value="GGDEF"/>
    <property type="match status" value="1"/>
</dbReference>
<feature type="transmembrane region" description="Helical" evidence="1">
    <location>
        <begin position="97"/>
        <end position="114"/>
    </location>
</feature>
<reference evidence="4" key="1">
    <citation type="journal article" date="2019" name="Int. J. Syst. Evol. Microbiol.">
        <title>The Global Catalogue of Microorganisms (GCM) 10K type strain sequencing project: providing services to taxonomists for standard genome sequencing and annotation.</title>
        <authorList>
            <consortium name="The Broad Institute Genomics Platform"/>
            <consortium name="The Broad Institute Genome Sequencing Center for Infectious Disease"/>
            <person name="Wu L."/>
            <person name="Ma J."/>
        </authorList>
    </citation>
    <scope>NUCLEOTIDE SEQUENCE [LARGE SCALE GENOMIC DNA]</scope>
    <source>
        <strain evidence="4">JCM 17688</strain>
    </source>
</reference>
<keyword evidence="1" id="KW-0472">Membrane</keyword>
<evidence type="ECO:0000313" key="3">
    <source>
        <dbReference type="EMBL" id="GAA4396911.1"/>
    </source>
</evidence>
<dbReference type="InterPro" id="IPR043128">
    <property type="entry name" value="Rev_trsase/Diguanyl_cyclase"/>
</dbReference>
<protein>
    <submittedName>
        <fullName evidence="3">GGDEF domain-containing protein</fullName>
    </submittedName>
</protein>
<keyword evidence="1" id="KW-0812">Transmembrane</keyword>
<proteinExistence type="predicted"/>
<dbReference type="Gene3D" id="3.30.70.270">
    <property type="match status" value="1"/>
</dbReference>
<feature type="transmembrane region" description="Helical" evidence="1">
    <location>
        <begin position="148"/>
        <end position="164"/>
    </location>
</feature>
<dbReference type="PANTHER" id="PTHR45138:SF9">
    <property type="entry name" value="DIGUANYLATE CYCLASE DGCM-RELATED"/>
    <property type="match status" value="1"/>
</dbReference>
<dbReference type="PROSITE" id="PS50887">
    <property type="entry name" value="GGDEF"/>
    <property type="match status" value="1"/>
</dbReference>
<feature type="domain" description="GGDEF" evidence="2">
    <location>
        <begin position="265"/>
        <end position="392"/>
    </location>
</feature>